<dbReference type="InterPro" id="IPR004330">
    <property type="entry name" value="FAR1_DNA_bnd_dom"/>
</dbReference>
<protein>
    <submittedName>
        <fullName evidence="3">Protein FAR1-RELATED SEQUENCE 5-like</fullName>
    </submittedName>
</protein>
<dbReference type="GeneID" id="120258738"/>
<reference evidence="2" key="1">
    <citation type="submission" date="2025-05" db="UniProtKB">
        <authorList>
            <consortium name="RefSeq"/>
        </authorList>
    </citation>
    <scope>NUCLEOTIDE SEQUENCE [LARGE SCALE GENOMIC DNA]</scope>
</reference>
<dbReference type="Pfam" id="PF03101">
    <property type="entry name" value="FAR1"/>
    <property type="match status" value="1"/>
</dbReference>
<dbReference type="Proteomes" id="UP001515500">
    <property type="component" value="Chromosome 1"/>
</dbReference>
<gene>
    <name evidence="3" type="primary">LOC120258738</name>
</gene>
<evidence type="ECO:0000313" key="2">
    <source>
        <dbReference type="Proteomes" id="UP001515500"/>
    </source>
</evidence>
<feature type="domain" description="FAR1" evidence="1">
    <location>
        <begin position="5"/>
        <end position="88"/>
    </location>
</feature>
<organism evidence="2 3">
    <name type="scientific">Dioscorea cayennensis subsp. rotundata</name>
    <name type="common">White Guinea yam</name>
    <name type="synonym">Dioscorea rotundata</name>
    <dbReference type="NCBI Taxonomy" id="55577"/>
    <lineage>
        <taxon>Eukaryota</taxon>
        <taxon>Viridiplantae</taxon>
        <taxon>Streptophyta</taxon>
        <taxon>Embryophyta</taxon>
        <taxon>Tracheophyta</taxon>
        <taxon>Spermatophyta</taxon>
        <taxon>Magnoliopsida</taxon>
        <taxon>Liliopsida</taxon>
        <taxon>Dioscoreales</taxon>
        <taxon>Dioscoreaceae</taxon>
        <taxon>Dioscorea</taxon>
    </lineage>
</organism>
<evidence type="ECO:0000313" key="3">
    <source>
        <dbReference type="RefSeq" id="XP_039122131.1"/>
    </source>
</evidence>
<dbReference type="RefSeq" id="XP_039122131.1">
    <property type="nucleotide sequence ID" value="XM_039266197.1"/>
</dbReference>
<keyword evidence="2" id="KW-1185">Reference proteome</keyword>
<reference evidence="3" key="2">
    <citation type="submission" date="2025-08" db="UniProtKB">
        <authorList>
            <consortium name="RefSeq"/>
        </authorList>
    </citation>
    <scope>IDENTIFICATION</scope>
</reference>
<evidence type="ECO:0000259" key="1">
    <source>
        <dbReference type="Pfam" id="PF03101"/>
    </source>
</evidence>
<dbReference type="PANTHER" id="PTHR46328:SF42">
    <property type="entry name" value="PROTEIN FAR1-RELATED SEQUENCE 5-LIKE ISOFORM X1"/>
    <property type="match status" value="1"/>
</dbReference>
<name>A0AB40B624_DIOCR</name>
<sequence>MLCIMGFCTRVSKYCRSRCDNSIISRQIVCSKEGFREVRITKDIVNEGKVRRPTAITRIGCKVMIAVKKLTSANWVVTRFVKEHNFALGTSKNLVHLQSDISTRKSLALPEASAVCTGVDTGGCSEMQGLV</sequence>
<dbReference type="PANTHER" id="PTHR46328">
    <property type="entry name" value="FAR-RED IMPAIRED RESPONSIVE (FAR1) FAMILY PROTEIN-RELATED"/>
    <property type="match status" value="1"/>
</dbReference>
<dbReference type="AlphaFoldDB" id="A0AB40B624"/>
<proteinExistence type="predicted"/>
<accession>A0AB40B624</accession>